<proteinExistence type="predicted"/>
<reference evidence="1 2" key="1">
    <citation type="submission" date="2007-08" db="EMBL/GenBank/DDBJ databases">
        <authorList>
            <person name="Fulton L."/>
            <person name="Clifton S."/>
            <person name="Fulton B."/>
            <person name="Xu J."/>
            <person name="Minx P."/>
            <person name="Pepin K.H."/>
            <person name="Johnson M."/>
            <person name="Thiruvilangam P."/>
            <person name="Bhonagiri V."/>
            <person name="Nash W.E."/>
            <person name="Mardis E.R."/>
            <person name="Wilson R.K."/>
        </authorList>
    </citation>
    <scope>NUCLEOTIDE SEQUENCE [LARGE SCALE GENOMIC DNA]</scope>
    <source>
        <strain evidence="2">ATCC BAA-613 / DSM 15670 / CCUG 46953 / JCM 12243 / WAL 16351</strain>
    </source>
</reference>
<name>A8RT35_ENTBW</name>
<dbReference type="Proteomes" id="UP000005396">
    <property type="component" value="Unassembled WGS sequence"/>
</dbReference>
<sequence length="58" mass="6581">MFGIYQQAIGTGKKLEGFCRGMYGGPIWAPYRHSPAYFVHQPVSEMIAWLIDAGTRQF</sequence>
<dbReference type="HOGENOM" id="CLU_2971265_0_0_9"/>
<accession>A8RT35</accession>
<gene>
    <name evidence="1" type="ORF">CLOBOL_03534</name>
</gene>
<comment type="caution">
    <text evidence="1">The sequence shown here is derived from an EMBL/GenBank/DDBJ whole genome shotgun (WGS) entry which is preliminary data.</text>
</comment>
<protein>
    <submittedName>
        <fullName evidence="1">Uncharacterized protein</fullName>
    </submittedName>
</protein>
<evidence type="ECO:0000313" key="1">
    <source>
        <dbReference type="EMBL" id="EDP16097.1"/>
    </source>
</evidence>
<organism evidence="1 2">
    <name type="scientific">Enterocloster bolteae (strain ATCC BAA-613 / DSM 15670 / CCUG 46953 / JCM 12243 / WAL 16351)</name>
    <name type="common">Clostridium bolteae</name>
    <dbReference type="NCBI Taxonomy" id="411902"/>
    <lineage>
        <taxon>Bacteria</taxon>
        <taxon>Bacillati</taxon>
        <taxon>Bacillota</taxon>
        <taxon>Clostridia</taxon>
        <taxon>Lachnospirales</taxon>
        <taxon>Lachnospiraceae</taxon>
        <taxon>Enterocloster</taxon>
    </lineage>
</organism>
<dbReference type="EMBL" id="ABCC02000032">
    <property type="protein sequence ID" value="EDP16097.1"/>
    <property type="molecule type" value="Genomic_DNA"/>
</dbReference>
<dbReference type="AlphaFoldDB" id="A8RT35"/>
<dbReference type="PaxDb" id="411902-CLOBOL_03534"/>
<reference evidence="1 2" key="2">
    <citation type="submission" date="2007-09" db="EMBL/GenBank/DDBJ databases">
        <title>Draft genome sequence of Clostridium bolteae (ATCC BAA-613).</title>
        <authorList>
            <person name="Sudarsanam P."/>
            <person name="Ley R."/>
            <person name="Guruge J."/>
            <person name="Turnbaugh P.J."/>
            <person name="Mahowald M."/>
            <person name="Liep D."/>
            <person name="Gordon J."/>
        </authorList>
    </citation>
    <scope>NUCLEOTIDE SEQUENCE [LARGE SCALE GENOMIC DNA]</scope>
    <source>
        <strain evidence="2">ATCC BAA-613 / DSM 15670 / CCUG 46953 / JCM 12243 / WAL 16351</strain>
    </source>
</reference>
<evidence type="ECO:0000313" key="2">
    <source>
        <dbReference type="Proteomes" id="UP000005396"/>
    </source>
</evidence>